<evidence type="ECO:0000256" key="8">
    <source>
        <dbReference type="ARBA" id="ARBA00022723"/>
    </source>
</evidence>
<dbReference type="Proteomes" id="UP000091926">
    <property type="component" value="Chromosome"/>
</dbReference>
<keyword evidence="12 14" id="KW-0464">Manganese</keyword>
<comment type="function">
    <text evidence="14 15">Catalyzes the oxidation of 3-carboxy-2-hydroxy-4-methylpentanoate (3-isopropylmalate) to 3-carboxy-4-methyl-2-oxopentanoate. The product decarboxylates to 4-methyl-2 oxopentanoate.</text>
</comment>
<dbReference type="NCBIfam" id="TIGR00169">
    <property type="entry name" value="leuB"/>
    <property type="match status" value="1"/>
</dbReference>
<organism evidence="17 18">
    <name type="scientific">Bordetella flabilis</name>
    <dbReference type="NCBI Taxonomy" id="463014"/>
    <lineage>
        <taxon>Bacteria</taxon>
        <taxon>Pseudomonadati</taxon>
        <taxon>Pseudomonadota</taxon>
        <taxon>Betaproteobacteria</taxon>
        <taxon>Burkholderiales</taxon>
        <taxon>Alcaligenaceae</taxon>
        <taxon>Bordetella</taxon>
    </lineage>
</organism>
<comment type="similarity">
    <text evidence="4 14">Belongs to the isocitrate and isopropylmalate dehydrogenases family. LeuB type 1 subfamily.</text>
</comment>
<dbReference type="PROSITE" id="PS00470">
    <property type="entry name" value="IDH_IMDH"/>
    <property type="match status" value="1"/>
</dbReference>
<dbReference type="EMBL" id="CP016172">
    <property type="protein sequence ID" value="ANN77744.1"/>
    <property type="molecule type" value="Genomic_DNA"/>
</dbReference>
<feature type="site" description="Important for catalysis" evidence="14">
    <location>
        <position position="190"/>
    </location>
</feature>
<feature type="binding site" evidence="14">
    <location>
        <position position="105"/>
    </location>
    <ligand>
        <name>substrate</name>
    </ligand>
</feature>
<dbReference type="SMART" id="SM01329">
    <property type="entry name" value="Iso_dh"/>
    <property type="match status" value="1"/>
</dbReference>
<evidence type="ECO:0000313" key="18">
    <source>
        <dbReference type="Proteomes" id="UP000091926"/>
    </source>
</evidence>
<name>A0A193GEM3_9BORD</name>
<evidence type="ECO:0000259" key="16">
    <source>
        <dbReference type="SMART" id="SM01329"/>
    </source>
</evidence>
<comment type="cofactor">
    <cofactor evidence="2">
        <name>Mn(2+)</name>
        <dbReference type="ChEBI" id="CHEBI:29035"/>
    </cofactor>
</comment>
<evidence type="ECO:0000256" key="11">
    <source>
        <dbReference type="ARBA" id="ARBA00023027"/>
    </source>
</evidence>
<evidence type="ECO:0000256" key="7">
    <source>
        <dbReference type="ARBA" id="ARBA00022605"/>
    </source>
</evidence>
<keyword evidence="11 14" id="KW-0520">NAD</keyword>
<feature type="domain" description="Isopropylmalate dehydrogenase-like" evidence="16">
    <location>
        <begin position="4"/>
        <end position="351"/>
    </location>
</feature>
<keyword evidence="14" id="KW-0963">Cytoplasm</keyword>
<evidence type="ECO:0000256" key="3">
    <source>
        <dbReference type="ARBA" id="ARBA00004762"/>
    </source>
</evidence>
<comment type="catalytic activity">
    <reaction evidence="1 14 15">
        <text>(2R,3S)-3-isopropylmalate + NAD(+) = 4-methyl-2-oxopentanoate + CO2 + NADH</text>
        <dbReference type="Rhea" id="RHEA:32271"/>
        <dbReference type="ChEBI" id="CHEBI:16526"/>
        <dbReference type="ChEBI" id="CHEBI:17865"/>
        <dbReference type="ChEBI" id="CHEBI:35121"/>
        <dbReference type="ChEBI" id="CHEBI:57540"/>
        <dbReference type="ChEBI" id="CHEBI:57945"/>
        <dbReference type="EC" id="1.1.1.85"/>
    </reaction>
</comment>
<keyword evidence="18" id="KW-1185">Reference proteome</keyword>
<dbReference type="GO" id="GO:0005829">
    <property type="term" value="C:cytosol"/>
    <property type="evidence" value="ECO:0007669"/>
    <property type="project" value="TreeGrafter"/>
</dbReference>
<gene>
    <name evidence="14" type="primary">leuB</name>
    <name evidence="17" type="ORF">BAU07_12065</name>
</gene>
<dbReference type="InterPro" id="IPR024084">
    <property type="entry name" value="IsoPropMal-DH-like_dom"/>
</dbReference>
<sequence length="360" mass="38737">MTMKIAVLPGDGIGPEVTRQALKVLDVLAGEGLNFERQEALIGGCAYEATGHPLPPSTLDLARRADAILFGAEGGFQYETLPRGLRPGDALLAVRKQLDLYANYRPIVTFEALLDASPFKPEHVRGLDILLIRELTSDLYFGEPRGIAVEGGLRVGTNTMRYDETEIARVVHTAFQAARQRGRRLCSVDKANVLESMELWRTVVDEVAPSYPDVELTHLYVDAAAMALVRDPRQFDVIVTGNLFGDILSDEASMLTGSLGMLPSASINAGGKGLFEPVHGCAPDIANQDIANPLASILSAAMMLRHGLRQPVAADRIEAAVRHVLANGIRTRDIAQPGAQIVGTQAMGDAVASALRANRR</sequence>
<dbReference type="EC" id="1.1.1.85" evidence="14"/>
<dbReference type="GO" id="GO:0000287">
    <property type="term" value="F:magnesium ion binding"/>
    <property type="evidence" value="ECO:0007669"/>
    <property type="project" value="InterPro"/>
</dbReference>
<dbReference type="RefSeq" id="WP_066657875.1">
    <property type="nucleotide sequence ID" value="NZ_CBCSCL010000033.1"/>
</dbReference>
<dbReference type="AlphaFoldDB" id="A0A193GEM3"/>
<keyword evidence="8 14" id="KW-0479">Metal-binding</keyword>
<comment type="caution">
    <text evidence="14">Lacks conserved residue(s) required for the propagation of feature annotation.</text>
</comment>
<evidence type="ECO:0000256" key="2">
    <source>
        <dbReference type="ARBA" id="ARBA00001936"/>
    </source>
</evidence>
<feature type="site" description="Important for catalysis" evidence="14">
    <location>
        <position position="140"/>
    </location>
</feature>
<comment type="pathway">
    <text evidence="3 14 15">Amino-acid biosynthesis; L-leucine biosynthesis; L-leucine from 3-methyl-2-oxobutanoate: step 3/4.</text>
</comment>
<evidence type="ECO:0000256" key="15">
    <source>
        <dbReference type="RuleBase" id="RU004445"/>
    </source>
</evidence>
<dbReference type="UniPathway" id="UPA00048">
    <property type="reaction ID" value="UER00072"/>
</dbReference>
<dbReference type="Pfam" id="PF00180">
    <property type="entry name" value="Iso_dh"/>
    <property type="match status" value="1"/>
</dbReference>
<keyword evidence="10 14" id="KW-0560">Oxidoreductase</keyword>
<accession>A0A193GEM3</accession>
<dbReference type="GO" id="GO:0051287">
    <property type="term" value="F:NAD binding"/>
    <property type="evidence" value="ECO:0007669"/>
    <property type="project" value="InterPro"/>
</dbReference>
<feature type="binding site" evidence="14">
    <location>
        <position position="133"/>
    </location>
    <ligand>
        <name>substrate</name>
    </ligand>
</feature>
<comment type="cofactor">
    <cofactor evidence="14 15">
        <name>Mg(2+)</name>
        <dbReference type="ChEBI" id="CHEBI:18420"/>
    </cofactor>
    <cofactor evidence="14 15">
        <name>Mn(2+)</name>
        <dbReference type="ChEBI" id="CHEBI:29035"/>
    </cofactor>
    <text evidence="14 15">Binds 1 Mg(2+) or Mn(2+) ion per subunit.</text>
</comment>
<feature type="binding site" evidence="14">
    <location>
        <position position="222"/>
    </location>
    <ligand>
        <name>Mg(2+)</name>
        <dbReference type="ChEBI" id="CHEBI:18420"/>
    </ligand>
</feature>
<feature type="binding site" evidence="14">
    <location>
        <position position="95"/>
    </location>
    <ligand>
        <name>substrate</name>
    </ligand>
</feature>
<dbReference type="SUPFAM" id="SSF53659">
    <property type="entry name" value="Isocitrate/Isopropylmalate dehydrogenase-like"/>
    <property type="match status" value="1"/>
</dbReference>
<feature type="binding site" evidence="14">
    <location>
        <position position="222"/>
    </location>
    <ligand>
        <name>substrate</name>
    </ligand>
</feature>
<evidence type="ECO:0000256" key="6">
    <source>
        <dbReference type="ARBA" id="ARBA00022430"/>
    </source>
</evidence>
<dbReference type="HAMAP" id="MF_01033">
    <property type="entry name" value="LeuB_type1"/>
    <property type="match status" value="1"/>
</dbReference>
<dbReference type="InterPro" id="IPR004429">
    <property type="entry name" value="Isopropylmalate_DH"/>
</dbReference>
<evidence type="ECO:0000256" key="10">
    <source>
        <dbReference type="ARBA" id="ARBA00023002"/>
    </source>
</evidence>
<feature type="binding site" evidence="14">
    <location>
        <position position="246"/>
    </location>
    <ligand>
        <name>Mg(2+)</name>
        <dbReference type="ChEBI" id="CHEBI:18420"/>
    </ligand>
</feature>
<dbReference type="PANTHER" id="PTHR42979">
    <property type="entry name" value="3-ISOPROPYLMALATE DEHYDROGENASE"/>
    <property type="match status" value="1"/>
</dbReference>
<dbReference type="PANTHER" id="PTHR42979:SF1">
    <property type="entry name" value="3-ISOPROPYLMALATE DEHYDROGENASE"/>
    <property type="match status" value="1"/>
</dbReference>
<dbReference type="InterPro" id="IPR019818">
    <property type="entry name" value="IsoCit/isopropylmalate_DH_CS"/>
</dbReference>
<dbReference type="Gene3D" id="3.40.718.10">
    <property type="entry name" value="Isopropylmalate Dehydrogenase"/>
    <property type="match status" value="1"/>
</dbReference>
<evidence type="ECO:0000256" key="12">
    <source>
        <dbReference type="ARBA" id="ARBA00023211"/>
    </source>
</evidence>
<evidence type="ECO:0000313" key="17">
    <source>
        <dbReference type="EMBL" id="ANN77744.1"/>
    </source>
</evidence>
<evidence type="ECO:0000256" key="13">
    <source>
        <dbReference type="ARBA" id="ARBA00023304"/>
    </source>
</evidence>
<evidence type="ECO:0000256" key="4">
    <source>
        <dbReference type="ARBA" id="ARBA00008319"/>
    </source>
</evidence>
<dbReference type="STRING" id="463014.BAU07_12065"/>
<dbReference type="GO" id="GO:0003862">
    <property type="term" value="F:3-isopropylmalate dehydrogenase activity"/>
    <property type="evidence" value="ECO:0007669"/>
    <property type="project" value="UniProtKB-UniRule"/>
</dbReference>
<keyword evidence="13 14" id="KW-0100">Branched-chain amino acid biosynthesis</keyword>
<dbReference type="FunFam" id="3.40.718.10:FF:000006">
    <property type="entry name" value="3-isopropylmalate dehydrogenase"/>
    <property type="match status" value="1"/>
</dbReference>
<feature type="binding site" evidence="14">
    <location>
        <position position="250"/>
    </location>
    <ligand>
        <name>Mg(2+)</name>
        <dbReference type="ChEBI" id="CHEBI:18420"/>
    </ligand>
</feature>
<reference evidence="17 18" key="1">
    <citation type="submission" date="2016-06" db="EMBL/GenBank/DDBJ databases">
        <title>Complete genome sequences of Bordetella bronchialis and Bordetella flabilis.</title>
        <authorList>
            <person name="LiPuma J.J."/>
            <person name="Spilker T."/>
        </authorList>
    </citation>
    <scope>NUCLEOTIDE SEQUENCE [LARGE SCALE GENOMIC DNA]</scope>
    <source>
        <strain evidence="17 18">AU10664</strain>
    </source>
</reference>
<dbReference type="GO" id="GO:0009098">
    <property type="term" value="P:L-leucine biosynthetic process"/>
    <property type="evidence" value="ECO:0007669"/>
    <property type="project" value="UniProtKB-UniRule"/>
</dbReference>
<keyword evidence="6 14" id="KW-0432">Leucine biosynthesis</keyword>
<proteinExistence type="inferred from homology"/>
<comment type="subcellular location">
    <subcellularLocation>
        <location evidence="14">Cytoplasm</location>
    </subcellularLocation>
</comment>
<keyword evidence="7 14" id="KW-0028">Amino-acid biosynthesis</keyword>
<dbReference type="KEGG" id="bfz:BAU07_12065"/>
<comment type="subunit">
    <text evidence="5 14 15">Homodimer.</text>
</comment>
<evidence type="ECO:0000256" key="5">
    <source>
        <dbReference type="ARBA" id="ARBA00011738"/>
    </source>
</evidence>
<evidence type="ECO:0000256" key="1">
    <source>
        <dbReference type="ARBA" id="ARBA00000624"/>
    </source>
</evidence>
<protein>
    <recommendedName>
        <fullName evidence="14">3-isopropylmalate dehydrogenase</fullName>
        <ecNumber evidence="14">1.1.1.85</ecNumber>
    </recommendedName>
    <alternativeName>
        <fullName evidence="14">3-IPM-DH</fullName>
    </alternativeName>
    <alternativeName>
        <fullName evidence="14">Beta-IPM dehydrogenase</fullName>
        <shortName evidence="14">IMDH</shortName>
    </alternativeName>
</protein>
<evidence type="ECO:0000256" key="14">
    <source>
        <dbReference type="HAMAP-Rule" id="MF_01033"/>
    </source>
</evidence>
<keyword evidence="9 14" id="KW-0460">Magnesium</keyword>
<evidence type="ECO:0000256" key="9">
    <source>
        <dbReference type="ARBA" id="ARBA00022842"/>
    </source>
</evidence>